<evidence type="ECO:0000313" key="3">
    <source>
        <dbReference type="Proteomes" id="UP000198504"/>
    </source>
</evidence>
<name>A0A1H9A7J4_9ACTN</name>
<protein>
    <submittedName>
        <fullName evidence="2">6-phosphogluconolactonase, cycloisomerase 2 family</fullName>
    </submittedName>
</protein>
<dbReference type="RefSeq" id="WP_170853956.1">
    <property type="nucleotide sequence ID" value="NZ_FOFA01000001.1"/>
</dbReference>
<dbReference type="STRING" id="1036181.SAMN05421756_101503"/>
<dbReference type="Proteomes" id="UP000198504">
    <property type="component" value="Unassembled WGS sequence"/>
</dbReference>
<keyword evidence="2" id="KW-0413">Isomerase</keyword>
<dbReference type="Gene3D" id="2.130.10.10">
    <property type="entry name" value="YVTN repeat-like/Quinoprotein amine dehydrogenase"/>
    <property type="match status" value="1"/>
</dbReference>
<dbReference type="PANTHER" id="PTHR30344">
    <property type="entry name" value="6-PHOSPHOGLUCONOLACTONASE-RELATED"/>
    <property type="match status" value="1"/>
</dbReference>
<dbReference type="AlphaFoldDB" id="A0A1H9A7J4"/>
<dbReference type="EMBL" id="FOFA01000001">
    <property type="protein sequence ID" value="SEP72624.1"/>
    <property type="molecule type" value="Genomic_DNA"/>
</dbReference>
<sequence length="330" mass="34598">MGPALLAVGGDPTPDGRGGLRVLAVRAPDRGVEDATLEELGTADTGTVSYLAVSRSSHTLYVASQLDDEPHLTAFRWSDHGALELLRRERVAAGAAHLCVTGDGRHLLSAEYGSGSVSVFRVAGGDLKQTDEVRFDGSGPHPRQESPHPHQVLDVGGAYVVPDLGTDLVHRFVVSDEGRLEHRHAWNVPAGSGPRHAVVVHGTLFVACELSGEVRWGPLDGGAPLDGVVRSSSSTAGEVMPSAIGVHQGRILVANRGPGTILSVLASPEGLTDPRELASGGTWPRDFTLVGDHLAVADPRDDRLRLVGLRDPHPIVAETSVPAPTCVVAL</sequence>
<dbReference type="InterPro" id="IPR015943">
    <property type="entry name" value="WD40/YVTN_repeat-like_dom_sf"/>
</dbReference>
<dbReference type="PANTHER" id="PTHR30344:SF1">
    <property type="entry name" value="6-PHOSPHOGLUCONOLACTONASE"/>
    <property type="match status" value="1"/>
</dbReference>
<dbReference type="GO" id="GO:0016853">
    <property type="term" value="F:isomerase activity"/>
    <property type="evidence" value="ECO:0007669"/>
    <property type="project" value="UniProtKB-KW"/>
</dbReference>
<accession>A0A1H9A7J4</accession>
<keyword evidence="3" id="KW-1185">Reference proteome</keyword>
<organism evidence="2 3">
    <name type="scientific">Microlunatus flavus</name>
    <dbReference type="NCBI Taxonomy" id="1036181"/>
    <lineage>
        <taxon>Bacteria</taxon>
        <taxon>Bacillati</taxon>
        <taxon>Actinomycetota</taxon>
        <taxon>Actinomycetes</taxon>
        <taxon>Propionibacteriales</taxon>
        <taxon>Propionibacteriaceae</taxon>
        <taxon>Microlunatus</taxon>
    </lineage>
</organism>
<evidence type="ECO:0000313" key="2">
    <source>
        <dbReference type="EMBL" id="SEP72624.1"/>
    </source>
</evidence>
<comment type="similarity">
    <text evidence="1">Belongs to the cycloisomerase 2 family.</text>
</comment>
<dbReference type="InterPro" id="IPR050282">
    <property type="entry name" value="Cycloisomerase_2"/>
</dbReference>
<dbReference type="InterPro" id="IPR011048">
    <property type="entry name" value="Haem_d1_sf"/>
</dbReference>
<dbReference type="GO" id="GO:0017057">
    <property type="term" value="F:6-phosphogluconolactonase activity"/>
    <property type="evidence" value="ECO:0007669"/>
    <property type="project" value="TreeGrafter"/>
</dbReference>
<dbReference type="SUPFAM" id="SSF51004">
    <property type="entry name" value="C-terminal (heme d1) domain of cytochrome cd1-nitrite reductase"/>
    <property type="match status" value="1"/>
</dbReference>
<dbReference type="InterPro" id="IPR019405">
    <property type="entry name" value="Lactonase_7-beta_prop"/>
</dbReference>
<evidence type="ECO:0000256" key="1">
    <source>
        <dbReference type="ARBA" id="ARBA00005564"/>
    </source>
</evidence>
<proteinExistence type="inferred from homology"/>
<gene>
    <name evidence="2" type="ORF">SAMN05421756_101503</name>
</gene>
<reference evidence="3" key="1">
    <citation type="submission" date="2016-10" db="EMBL/GenBank/DDBJ databases">
        <authorList>
            <person name="Varghese N."/>
            <person name="Submissions S."/>
        </authorList>
    </citation>
    <scope>NUCLEOTIDE SEQUENCE [LARGE SCALE GENOMIC DNA]</scope>
    <source>
        <strain evidence="3">CGMCC 4.6856</strain>
    </source>
</reference>
<dbReference type="Pfam" id="PF10282">
    <property type="entry name" value="Lactonase"/>
    <property type="match status" value="1"/>
</dbReference>